<dbReference type="Gene3D" id="3.30.450.20">
    <property type="entry name" value="PAS domain"/>
    <property type="match status" value="2"/>
</dbReference>
<dbReference type="NCBIfam" id="TIGR00229">
    <property type="entry name" value="sensory_box"/>
    <property type="match status" value="2"/>
</dbReference>
<keyword evidence="4" id="KW-0808">Transferase</keyword>
<dbReference type="SMART" id="SM00091">
    <property type="entry name" value="PAS"/>
    <property type="match status" value="3"/>
</dbReference>
<dbReference type="InterPro" id="IPR000700">
    <property type="entry name" value="PAS-assoc_C"/>
</dbReference>
<accession>A0ABW9ZR83</accession>
<evidence type="ECO:0000313" key="8">
    <source>
        <dbReference type="EMBL" id="NCI49622.1"/>
    </source>
</evidence>
<evidence type="ECO:0000313" key="9">
    <source>
        <dbReference type="Proteomes" id="UP000753802"/>
    </source>
</evidence>
<sequence length="485" mass="54959">MQKPDADISFPFQLLSSTVFYVVSTDADGRIKNANALFGDHFGTGIGNGAGQMFSDALPAQDIPSYYAAVVNCLLFPSKSITINLRKRQLVSNRPDEWVRWELSASADGAKTILHIGHAISWAEAKETEPQEGITSYDLDITKLKALVNHIPGAIYRCRGDEHLSLEFFSDEIEKLTGYTVDHFMKNQATGYSQLVHKDDAAQLKETIHNAVITKEKFEIEYRIVKKDGEIRWVYESGQGVYDDEDKVDYIDGCIFDITRRKQTEAALAKSKDERRDTLKRQEELLQRLTLATDSAEIGIFEIDLGTGAVIWDDRMYELYGYPKDTPLSLYKIFYTAMHPDDAQRMNDIINELISRKKEVNGAVYRIVLPDGRVRHIESHAIIKKSESGGLVSLIGTNRDVTEAVQVQEKIKMQNKVLREIAFIQSHEVRKPLANILGVIEILKVSGAIHELEIWEHLVESANELDQQIRVIVNKTNNIDDDVFR</sequence>
<feature type="domain" description="PAC" evidence="7">
    <location>
        <begin position="361"/>
        <end position="413"/>
    </location>
</feature>
<evidence type="ECO:0000256" key="1">
    <source>
        <dbReference type="ARBA" id="ARBA00000085"/>
    </source>
</evidence>
<dbReference type="InterPro" id="IPR036097">
    <property type="entry name" value="HisK_dim/P_sf"/>
</dbReference>
<evidence type="ECO:0000256" key="4">
    <source>
        <dbReference type="ARBA" id="ARBA00022679"/>
    </source>
</evidence>
<dbReference type="CDD" id="cd00130">
    <property type="entry name" value="PAS"/>
    <property type="match status" value="2"/>
</dbReference>
<keyword evidence="5" id="KW-0418">Kinase</keyword>
<evidence type="ECO:0000259" key="6">
    <source>
        <dbReference type="PROSITE" id="PS50112"/>
    </source>
</evidence>
<feature type="domain" description="PAS" evidence="6">
    <location>
        <begin position="140"/>
        <end position="215"/>
    </location>
</feature>
<reference evidence="8 9" key="1">
    <citation type="submission" date="2020-01" db="EMBL/GenBank/DDBJ databases">
        <title>Genome analysis.</title>
        <authorList>
            <person name="Wu S."/>
            <person name="Wang G."/>
        </authorList>
    </citation>
    <scope>NUCLEOTIDE SEQUENCE [LARGE SCALE GENOMIC DNA]</scope>
    <source>
        <strain evidence="8 9">SYL130</strain>
    </source>
</reference>
<evidence type="ECO:0000259" key="7">
    <source>
        <dbReference type="PROSITE" id="PS50113"/>
    </source>
</evidence>
<dbReference type="SUPFAM" id="SSF47384">
    <property type="entry name" value="Homodimeric domain of signal transducing histidine kinase"/>
    <property type="match status" value="1"/>
</dbReference>
<feature type="domain" description="PAC" evidence="7">
    <location>
        <begin position="218"/>
        <end position="270"/>
    </location>
</feature>
<dbReference type="Proteomes" id="UP000753802">
    <property type="component" value="Unassembled WGS sequence"/>
</dbReference>
<dbReference type="InterPro" id="IPR000014">
    <property type="entry name" value="PAS"/>
</dbReference>
<dbReference type="PANTHER" id="PTHR43304:SF1">
    <property type="entry name" value="PAC DOMAIN-CONTAINING PROTEIN"/>
    <property type="match status" value="1"/>
</dbReference>
<keyword evidence="9" id="KW-1185">Reference proteome</keyword>
<dbReference type="SUPFAM" id="SSF55785">
    <property type="entry name" value="PYP-like sensor domain (PAS domain)"/>
    <property type="match status" value="3"/>
</dbReference>
<dbReference type="InterPro" id="IPR035965">
    <property type="entry name" value="PAS-like_dom_sf"/>
</dbReference>
<dbReference type="RefSeq" id="WP_161817934.1">
    <property type="nucleotide sequence ID" value="NZ_JAACJS010000011.1"/>
</dbReference>
<evidence type="ECO:0000256" key="3">
    <source>
        <dbReference type="ARBA" id="ARBA00022553"/>
    </source>
</evidence>
<dbReference type="PROSITE" id="PS50113">
    <property type="entry name" value="PAC"/>
    <property type="match status" value="2"/>
</dbReference>
<dbReference type="EMBL" id="JAACJS010000011">
    <property type="protein sequence ID" value="NCI49622.1"/>
    <property type="molecule type" value="Genomic_DNA"/>
</dbReference>
<gene>
    <name evidence="8" type="ORF">GWC95_06795</name>
</gene>
<dbReference type="Pfam" id="PF08447">
    <property type="entry name" value="PAS_3"/>
    <property type="match status" value="2"/>
</dbReference>
<comment type="caution">
    <text evidence="8">The sequence shown here is derived from an EMBL/GenBank/DDBJ whole genome shotgun (WGS) entry which is preliminary data.</text>
</comment>
<name>A0ABW9ZR83_9BACT</name>
<evidence type="ECO:0000256" key="5">
    <source>
        <dbReference type="ARBA" id="ARBA00022777"/>
    </source>
</evidence>
<evidence type="ECO:0000256" key="2">
    <source>
        <dbReference type="ARBA" id="ARBA00012438"/>
    </source>
</evidence>
<feature type="domain" description="PAS" evidence="6">
    <location>
        <begin position="285"/>
        <end position="357"/>
    </location>
</feature>
<dbReference type="InterPro" id="IPR001610">
    <property type="entry name" value="PAC"/>
</dbReference>
<dbReference type="PANTHER" id="PTHR43304">
    <property type="entry name" value="PHYTOCHROME-LIKE PROTEIN CPH1"/>
    <property type="match status" value="1"/>
</dbReference>
<proteinExistence type="predicted"/>
<dbReference type="PROSITE" id="PS50112">
    <property type="entry name" value="PAS"/>
    <property type="match status" value="2"/>
</dbReference>
<dbReference type="Gene3D" id="2.10.70.100">
    <property type="match status" value="1"/>
</dbReference>
<dbReference type="InterPro" id="IPR052162">
    <property type="entry name" value="Sensor_kinase/Photoreceptor"/>
</dbReference>
<dbReference type="EC" id="2.7.13.3" evidence="2"/>
<keyword evidence="3" id="KW-0597">Phosphoprotein</keyword>
<dbReference type="SMART" id="SM00086">
    <property type="entry name" value="PAC"/>
    <property type="match status" value="2"/>
</dbReference>
<organism evidence="8 9">
    <name type="scientific">Sediminibacterium roseum</name>
    <dbReference type="NCBI Taxonomy" id="1978412"/>
    <lineage>
        <taxon>Bacteria</taxon>
        <taxon>Pseudomonadati</taxon>
        <taxon>Bacteroidota</taxon>
        <taxon>Chitinophagia</taxon>
        <taxon>Chitinophagales</taxon>
        <taxon>Chitinophagaceae</taxon>
        <taxon>Sediminibacterium</taxon>
    </lineage>
</organism>
<comment type="catalytic activity">
    <reaction evidence="1">
        <text>ATP + protein L-histidine = ADP + protein N-phospho-L-histidine.</text>
        <dbReference type="EC" id="2.7.13.3"/>
    </reaction>
</comment>
<protein>
    <recommendedName>
        <fullName evidence="2">histidine kinase</fullName>
        <ecNumber evidence="2">2.7.13.3</ecNumber>
    </recommendedName>
</protein>
<dbReference type="InterPro" id="IPR013655">
    <property type="entry name" value="PAS_fold_3"/>
</dbReference>